<evidence type="ECO:0000256" key="1">
    <source>
        <dbReference type="ARBA" id="ARBA00004651"/>
    </source>
</evidence>
<evidence type="ECO:0000256" key="6">
    <source>
        <dbReference type="ARBA" id="ARBA00023136"/>
    </source>
</evidence>
<evidence type="ECO:0000313" key="12">
    <source>
        <dbReference type="Proteomes" id="UP000243502"/>
    </source>
</evidence>
<organism evidence="11 12">
    <name type="scientific">Paraburkholderia terrae</name>
    <dbReference type="NCBI Taxonomy" id="311230"/>
    <lineage>
        <taxon>Bacteria</taxon>
        <taxon>Pseudomonadati</taxon>
        <taxon>Pseudomonadota</taxon>
        <taxon>Betaproteobacteria</taxon>
        <taxon>Burkholderiales</taxon>
        <taxon>Burkholderiaceae</taxon>
        <taxon>Paraburkholderia</taxon>
    </lineage>
</organism>
<comment type="similarity">
    <text evidence="7">Belongs to the methyl-accepting chemotaxis (MCP) protein family.</text>
</comment>
<evidence type="ECO:0000256" key="8">
    <source>
        <dbReference type="PROSITE-ProRule" id="PRU00284"/>
    </source>
</evidence>
<dbReference type="Gene3D" id="3.30.450.20">
    <property type="entry name" value="PAS domain"/>
    <property type="match status" value="1"/>
</dbReference>
<keyword evidence="6 9" id="KW-0472">Membrane</keyword>
<dbReference type="InterPro" id="IPR051310">
    <property type="entry name" value="MCP_chemotaxis"/>
</dbReference>
<keyword evidence="3" id="KW-0145">Chemotaxis</keyword>
<dbReference type="PROSITE" id="PS50111">
    <property type="entry name" value="CHEMOTAXIS_TRANSDUC_2"/>
    <property type="match status" value="1"/>
</dbReference>
<dbReference type="Pfam" id="PF00015">
    <property type="entry name" value="MCPsignal"/>
    <property type="match status" value="1"/>
</dbReference>
<comment type="subcellular location">
    <subcellularLocation>
        <location evidence="1">Cell membrane</location>
        <topology evidence="1">Multi-pass membrane protein</topology>
    </subcellularLocation>
</comment>
<evidence type="ECO:0000256" key="4">
    <source>
        <dbReference type="ARBA" id="ARBA00022692"/>
    </source>
</evidence>
<dbReference type="InterPro" id="IPR004090">
    <property type="entry name" value="Chemotax_Me-accpt_rcpt"/>
</dbReference>
<dbReference type="InterPro" id="IPR033480">
    <property type="entry name" value="sCache_2"/>
</dbReference>
<dbReference type="FunFam" id="1.10.287.950:FF:000001">
    <property type="entry name" value="Methyl-accepting chemotaxis sensory transducer"/>
    <property type="match status" value="1"/>
</dbReference>
<evidence type="ECO:0000313" key="11">
    <source>
        <dbReference type="EMBL" id="AUT65010.1"/>
    </source>
</evidence>
<dbReference type="PANTHER" id="PTHR43531:SF11">
    <property type="entry name" value="METHYL-ACCEPTING CHEMOTAXIS PROTEIN 3"/>
    <property type="match status" value="1"/>
</dbReference>
<dbReference type="SUPFAM" id="SSF58104">
    <property type="entry name" value="Methyl-accepting chemotaxis protein (MCP) signaling domain"/>
    <property type="match status" value="1"/>
</dbReference>
<evidence type="ECO:0000259" key="10">
    <source>
        <dbReference type="PROSITE" id="PS50111"/>
    </source>
</evidence>
<reference evidence="11 12" key="1">
    <citation type="submission" date="2018-01" db="EMBL/GenBank/DDBJ databases">
        <title>Species boundaries and ecological features among Paraburkholderia terrae DSMZ17804T, P. hospita DSMZ17164T and P. caribensis DSMZ13236T.</title>
        <authorList>
            <person name="Pratama A.A."/>
        </authorList>
    </citation>
    <scope>NUCLEOTIDE SEQUENCE [LARGE SCALE GENOMIC DNA]</scope>
    <source>
        <strain evidence="11 12">DSM 17804</strain>
    </source>
</reference>
<feature type="transmembrane region" description="Helical" evidence="9">
    <location>
        <begin position="42"/>
        <end position="62"/>
    </location>
</feature>
<dbReference type="Gene3D" id="1.10.287.950">
    <property type="entry name" value="Methyl-accepting chemotaxis protein"/>
    <property type="match status" value="1"/>
</dbReference>
<evidence type="ECO:0000256" key="5">
    <source>
        <dbReference type="ARBA" id="ARBA00022989"/>
    </source>
</evidence>
<dbReference type="GO" id="GO:0005886">
    <property type="term" value="C:plasma membrane"/>
    <property type="evidence" value="ECO:0007669"/>
    <property type="project" value="UniProtKB-SubCell"/>
</dbReference>
<evidence type="ECO:0000256" key="3">
    <source>
        <dbReference type="ARBA" id="ARBA00022500"/>
    </source>
</evidence>
<dbReference type="GO" id="GO:0007165">
    <property type="term" value="P:signal transduction"/>
    <property type="evidence" value="ECO:0007669"/>
    <property type="project" value="UniProtKB-KW"/>
</dbReference>
<keyword evidence="2" id="KW-1003">Cell membrane</keyword>
<dbReference type="GO" id="GO:0006935">
    <property type="term" value="P:chemotaxis"/>
    <property type="evidence" value="ECO:0007669"/>
    <property type="project" value="UniProtKB-KW"/>
</dbReference>
<dbReference type="PRINTS" id="PR00260">
    <property type="entry name" value="CHEMTRNSDUCR"/>
</dbReference>
<accession>A0A2I8EZW7</accession>
<evidence type="ECO:0000256" key="7">
    <source>
        <dbReference type="ARBA" id="ARBA00029447"/>
    </source>
</evidence>
<dbReference type="InterPro" id="IPR004089">
    <property type="entry name" value="MCPsignal_dom"/>
</dbReference>
<evidence type="ECO:0000256" key="9">
    <source>
        <dbReference type="SAM" id="Phobius"/>
    </source>
</evidence>
<dbReference type="Proteomes" id="UP000243502">
    <property type="component" value="Chromosome 3"/>
</dbReference>
<feature type="domain" description="Methyl-accepting transducer" evidence="10">
    <location>
        <begin position="307"/>
        <end position="536"/>
    </location>
</feature>
<keyword evidence="5 9" id="KW-1133">Transmembrane helix</keyword>
<proteinExistence type="inferred from homology"/>
<keyword evidence="8" id="KW-0807">Transducer</keyword>
<dbReference type="AlphaFoldDB" id="A0A2I8EZW7"/>
<dbReference type="PANTHER" id="PTHR43531">
    <property type="entry name" value="PROTEIN ICFG"/>
    <property type="match status" value="1"/>
</dbReference>
<evidence type="ECO:0000256" key="2">
    <source>
        <dbReference type="ARBA" id="ARBA00022475"/>
    </source>
</evidence>
<dbReference type="Pfam" id="PF17200">
    <property type="entry name" value="sCache_2"/>
    <property type="match status" value="1"/>
</dbReference>
<dbReference type="KEGG" id="pter:C2L65_36070"/>
<sequence length="552" mass="58879">MLPGAGRQSVGRRASYKWRIGFAELLIIRLVMFREMSFRSKIILLVAVAVTGIVVICVGNFFQTRSLILDAQRVELRTAVETAYNIVANYEALAGKGVMSQEDAKRAAADAVRASRFEGKDGKTEYFYIYTMEGMGVMHPFHPEFVGQNMTDKIRDGNGRQVIRILLDALARSPNGRAYIDSAFSRPGQTEIVEKLQYVMTEPGWNWMIGSGLYMDDVNHRVWLGAIENSAVGVAMLFLVILLGALVSRSVLSQLGGDPRVAVGLMQKIAKRDLSERLEGYPAGSLLGELSSMMDGLRATVSSIRESIGTIESASTEIASASGDLSARTERASASLQETAASMEEITSAVAQAGDSANSAEGLAKTAQQSAIHGAEVVTSVITRMQDIDESSRQISTIIGVIDGIAAQTNILALNAAVEAARAGANGRGFAVVAAEVRALAQRSSQAAREIKVLVASSAEATKAGAELVGYAGEAMKSIVEQVDAVSALIREINRAALEQKDGITQVNAAVGHIDSMTQENALLVQQSSSAADGLKILAESLSDEVADFRLR</sequence>
<dbReference type="GO" id="GO:0004888">
    <property type="term" value="F:transmembrane signaling receptor activity"/>
    <property type="evidence" value="ECO:0007669"/>
    <property type="project" value="InterPro"/>
</dbReference>
<dbReference type="EMBL" id="CP026113">
    <property type="protein sequence ID" value="AUT65010.1"/>
    <property type="molecule type" value="Genomic_DNA"/>
</dbReference>
<keyword evidence="4 9" id="KW-0812">Transmembrane</keyword>
<gene>
    <name evidence="11" type="ORF">C2L65_36070</name>
</gene>
<name>A0A2I8EZW7_9BURK</name>
<dbReference type="SMART" id="SM00283">
    <property type="entry name" value="MA"/>
    <property type="match status" value="1"/>
</dbReference>
<protein>
    <submittedName>
        <fullName evidence="11">Chemotaxis protein</fullName>
    </submittedName>
</protein>
<dbReference type="SMART" id="SM01049">
    <property type="entry name" value="Cache_2"/>
    <property type="match status" value="1"/>
</dbReference>